<dbReference type="Proteomes" id="UP000294901">
    <property type="component" value="Unassembled WGS sequence"/>
</dbReference>
<feature type="domain" description="ABC3 transporter permease C-terminal" evidence="7">
    <location>
        <begin position="277"/>
        <end position="383"/>
    </location>
</feature>
<gene>
    <name evidence="8" type="ORF">C8E87_5050</name>
</gene>
<feature type="transmembrane region" description="Helical" evidence="6">
    <location>
        <begin position="433"/>
        <end position="455"/>
    </location>
</feature>
<keyword evidence="3 6" id="KW-0812">Transmembrane</keyword>
<dbReference type="RefSeq" id="WP_133875358.1">
    <property type="nucleotide sequence ID" value="NZ_BOMD01000029.1"/>
</dbReference>
<evidence type="ECO:0000256" key="5">
    <source>
        <dbReference type="ARBA" id="ARBA00023136"/>
    </source>
</evidence>
<protein>
    <submittedName>
        <fullName evidence="8">FtsX-like permease family protein</fullName>
    </submittedName>
</protein>
<sequence length="1007" mass="104219">MFTLIWGAVRTRTAQVLTVLVLTALAAAVAAAGPWFAYAGMNRAATADVTAAPAEQRLLSVRQIADTEGDPRAAIDDLTSRVQGQLPLPQADPVTGLALPLTARLGGGNPSMNLAFREDFCAHVELEGACPASPGEAAISVAAAQRLGLRIGDPLPLRASLASAPIVLTVVATFTYNDSDGAYWGNSLFEANGGSLDPAFTPIATFQREQLGEPTVTFDLTVPDELLRGEDGFRLGPVLREAEAGLAASGLRLVNATGPLLEAIERNRHEIKVGVVVAMAQTLVLTWFAIGLAGHYTGRDRRGDAALLKLRGSTRSATLRLAWGQHLVPLGAGALIGLPFGYLLGRWLAGPVATVAEQRAALLLSVAAVAAVLLGGLVVLAVVEAVALRRPVADLLREVGSGRGDWRGGLADLLLLVIAVAAVYQARSSAPDSGLALAAPGLVALAVALLVARLLGRVASQGGGRAMRSGHLRLGLTSVQVSRQPGSERVFAFVVVAVALFATTLGLALGDNRARTERSEAELGAERVLTVRTPTRTTLLHAVRRADPEGDQAMAVVVDRDSIPPVLAVDSSRLARVANWRPVYGPPGLLAAATAENPGPDPTPAVTGERLTLRLRNDSREPVALGLSLQHEGTGEAVQVRFGTLRRGEQSLTAPVTGCRAAPGCRILRWQFSAPVDANGNVPPPPAGSAVTLRELTQQGPAAEILGRSRLGDIARWRSGTDVAALDIATVDEGLRIASDENGFGSPDAGIHVYAVDSVMPPPVVLAGPPPGEWRFQEPSMSSLGDQPVPVRVEGAARVLPALGPRGLLVDLETSRRIAGDADVPGEFEVWLAPGAGPGVVEALRGAGLVVTGEDTVARRSSRLAEQGPAAIARFGLLGGAVGLLLAAATLGVAGAVDRRRRLEHLRVLRLQGLPLSAAVGTAYAGAWVLIVAGVVVGLVAAVIADPLARVAVRGFTDGWDVLPLPGALGWPAVGLAGLIAFGLLGLVGWLSVLPLVRGLRGGMTGR</sequence>
<feature type="transmembrane region" description="Helical" evidence="6">
    <location>
        <begin position="918"/>
        <end position="945"/>
    </location>
</feature>
<comment type="subcellular location">
    <subcellularLocation>
        <location evidence="1">Cell membrane</location>
        <topology evidence="1">Multi-pass membrane protein</topology>
    </subcellularLocation>
</comment>
<proteinExistence type="predicted"/>
<feature type="transmembrane region" description="Helical" evidence="6">
    <location>
        <begin position="273"/>
        <end position="296"/>
    </location>
</feature>
<evidence type="ECO:0000256" key="6">
    <source>
        <dbReference type="SAM" id="Phobius"/>
    </source>
</evidence>
<evidence type="ECO:0000256" key="1">
    <source>
        <dbReference type="ARBA" id="ARBA00004651"/>
    </source>
</evidence>
<evidence type="ECO:0000256" key="2">
    <source>
        <dbReference type="ARBA" id="ARBA00022475"/>
    </source>
</evidence>
<evidence type="ECO:0000313" key="9">
    <source>
        <dbReference type="Proteomes" id="UP000294901"/>
    </source>
</evidence>
<dbReference type="OrthoDB" id="5014019at2"/>
<dbReference type="AlphaFoldDB" id="A0A4R6JX77"/>
<feature type="transmembrane region" description="Helical" evidence="6">
    <location>
        <begin position="875"/>
        <end position="897"/>
    </location>
</feature>
<dbReference type="InterPro" id="IPR003838">
    <property type="entry name" value="ABC3_permease_C"/>
</dbReference>
<keyword evidence="2" id="KW-1003">Cell membrane</keyword>
<dbReference type="GO" id="GO:0005886">
    <property type="term" value="C:plasma membrane"/>
    <property type="evidence" value="ECO:0007669"/>
    <property type="project" value="UniProtKB-SubCell"/>
</dbReference>
<name>A0A4R6JX77_9ACTN</name>
<dbReference type="Pfam" id="PF02687">
    <property type="entry name" value="FtsX"/>
    <property type="match status" value="1"/>
</dbReference>
<keyword evidence="5 6" id="KW-0472">Membrane</keyword>
<evidence type="ECO:0000259" key="7">
    <source>
        <dbReference type="Pfam" id="PF02687"/>
    </source>
</evidence>
<organism evidence="8 9">
    <name type="scientific">Paractinoplanes brasiliensis</name>
    <dbReference type="NCBI Taxonomy" id="52695"/>
    <lineage>
        <taxon>Bacteria</taxon>
        <taxon>Bacillati</taxon>
        <taxon>Actinomycetota</taxon>
        <taxon>Actinomycetes</taxon>
        <taxon>Micromonosporales</taxon>
        <taxon>Micromonosporaceae</taxon>
        <taxon>Paractinoplanes</taxon>
    </lineage>
</organism>
<comment type="caution">
    <text evidence="8">The sequence shown here is derived from an EMBL/GenBank/DDBJ whole genome shotgun (WGS) entry which is preliminary data.</text>
</comment>
<feature type="transmembrane region" description="Helical" evidence="6">
    <location>
        <begin position="490"/>
        <end position="509"/>
    </location>
</feature>
<evidence type="ECO:0000313" key="8">
    <source>
        <dbReference type="EMBL" id="TDO41319.1"/>
    </source>
</evidence>
<evidence type="ECO:0000256" key="4">
    <source>
        <dbReference type="ARBA" id="ARBA00022989"/>
    </source>
</evidence>
<feature type="transmembrane region" description="Helical" evidence="6">
    <location>
        <begin position="973"/>
        <end position="997"/>
    </location>
</feature>
<keyword evidence="4 6" id="KW-1133">Transmembrane helix</keyword>
<keyword evidence="9" id="KW-1185">Reference proteome</keyword>
<feature type="transmembrane region" description="Helical" evidence="6">
    <location>
        <begin position="362"/>
        <end position="388"/>
    </location>
</feature>
<evidence type="ECO:0000256" key="3">
    <source>
        <dbReference type="ARBA" id="ARBA00022692"/>
    </source>
</evidence>
<accession>A0A4R6JX77</accession>
<reference evidence="8 9" key="1">
    <citation type="submission" date="2019-03" db="EMBL/GenBank/DDBJ databases">
        <title>Sequencing the genomes of 1000 actinobacteria strains.</title>
        <authorList>
            <person name="Klenk H.-P."/>
        </authorList>
    </citation>
    <scope>NUCLEOTIDE SEQUENCE [LARGE SCALE GENOMIC DNA]</scope>
    <source>
        <strain evidence="8 9">DSM 43805</strain>
    </source>
</reference>
<feature type="transmembrane region" description="Helical" evidence="6">
    <location>
        <begin position="317"/>
        <end position="342"/>
    </location>
</feature>
<dbReference type="EMBL" id="SNWR01000001">
    <property type="protein sequence ID" value="TDO41319.1"/>
    <property type="molecule type" value="Genomic_DNA"/>
</dbReference>